<dbReference type="Proteomes" id="UP001243844">
    <property type="component" value="Unassembled WGS sequence"/>
</dbReference>
<dbReference type="AlphaFoldDB" id="A0AAW8J9E9"/>
<protein>
    <submittedName>
        <fullName evidence="2">Zonular occludens toxin domain-containing protein</fullName>
    </submittedName>
</protein>
<evidence type="ECO:0000313" key="2">
    <source>
        <dbReference type="EMBL" id="MDQ8935789.1"/>
    </source>
</evidence>
<dbReference type="SUPFAM" id="SSF52540">
    <property type="entry name" value="P-loop containing nucleoside triphosphate hydrolases"/>
    <property type="match status" value="1"/>
</dbReference>
<accession>A0AAW8J9E9</accession>
<dbReference type="RefSeq" id="WP_308981414.1">
    <property type="nucleotide sequence ID" value="NZ_JAVIDL010000013.1"/>
</dbReference>
<dbReference type="InterPro" id="IPR008900">
    <property type="entry name" value="Zot_N"/>
</dbReference>
<evidence type="ECO:0000313" key="3">
    <source>
        <dbReference type="Proteomes" id="UP001243844"/>
    </source>
</evidence>
<name>A0AAW8J9E9_9GAMM</name>
<reference evidence="2" key="1">
    <citation type="submission" date="2023-08" db="EMBL/GenBank/DDBJ databases">
        <title>Emergence of clinically-relevant ST2 carbapenem-resistant Acinetobacter baumannii strains in hospital sewages in Zhejiang, East of China.</title>
        <authorList>
            <person name="Kaichao C."/>
            <person name="Zhang R."/>
        </authorList>
    </citation>
    <scope>NUCLEOTIDE SEQUENCE</scope>
    <source>
        <strain evidence="2">M-RB-37</strain>
    </source>
</reference>
<sequence>MLTLITATPGSGKTLKALAIIFDFLNDGRNVWTNIDGINISGVRKFEDDLENPFDWRKLDHGSVVLYDEAQKHPAFAKRDMLKKYSKDRAEDIANIAWDLDYHRHNGYDIVLITQSPKLINQHTLDFVGEHLHLRRVFGLKQATIFHFPEHKLNPNTRSVRDEAINKETFKFPKHLFKFYKSATQHTHKTKIPLKYIAILIAVFVGIPSYVYSKWKDDKILNSQNTVIEDSNQPVKAQAPIDTPPVKQTAEKQVKALDLEQQELSRIAMIIDSSTDCYAKNSYGDIVDITINECRALSSKNNRMSFSKVKKEQYLQENVSVNSNENIDYKPPTYPNL</sequence>
<evidence type="ECO:0000259" key="1">
    <source>
        <dbReference type="Pfam" id="PF05707"/>
    </source>
</evidence>
<feature type="domain" description="Zona occludens toxin N-terminal" evidence="1">
    <location>
        <begin position="1"/>
        <end position="186"/>
    </location>
</feature>
<dbReference type="Pfam" id="PF05707">
    <property type="entry name" value="Zot"/>
    <property type="match status" value="1"/>
</dbReference>
<dbReference type="Gene3D" id="3.40.50.300">
    <property type="entry name" value="P-loop containing nucleotide triphosphate hydrolases"/>
    <property type="match status" value="1"/>
</dbReference>
<proteinExistence type="predicted"/>
<comment type="caution">
    <text evidence="2">The sequence shown here is derived from an EMBL/GenBank/DDBJ whole genome shotgun (WGS) entry which is preliminary data.</text>
</comment>
<gene>
    <name evidence="2" type="ORF">RFH47_08605</name>
</gene>
<dbReference type="EMBL" id="JAVIDL010000013">
    <property type="protein sequence ID" value="MDQ8935789.1"/>
    <property type="molecule type" value="Genomic_DNA"/>
</dbReference>
<organism evidence="2 3">
    <name type="scientific">Acinetobacter rudis</name>
    <dbReference type="NCBI Taxonomy" id="632955"/>
    <lineage>
        <taxon>Bacteria</taxon>
        <taxon>Pseudomonadati</taxon>
        <taxon>Pseudomonadota</taxon>
        <taxon>Gammaproteobacteria</taxon>
        <taxon>Moraxellales</taxon>
        <taxon>Moraxellaceae</taxon>
        <taxon>Acinetobacter</taxon>
    </lineage>
</organism>
<dbReference type="InterPro" id="IPR027417">
    <property type="entry name" value="P-loop_NTPase"/>
</dbReference>